<feature type="transmembrane region" description="Helical" evidence="11">
    <location>
        <begin position="223"/>
        <end position="248"/>
    </location>
</feature>
<dbReference type="OrthoDB" id="907479at2759"/>
<evidence type="ECO:0000256" key="9">
    <source>
        <dbReference type="ARBA" id="ARBA00023004"/>
    </source>
</evidence>
<dbReference type="EMBL" id="WVUK01000066">
    <property type="protein sequence ID" value="KAF7487596.1"/>
    <property type="molecule type" value="Genomic_DNA"/>
</dbReference>
<evidence type="ECO:0000313" key="15">
    <source>
        <dbReference type="Proteomes" id="UP000070412"/>
    </source>
</evidence>
<organism evidence="13">
    <name type="scientific">Sarcoptes scabiei</name>
    <name type="common">Itch mite</name>
    <name type="synonym">Acarus scabiei</name>
    <dbReference type="NCBI Taxonomy" id="52283"/>
    <lineage>
        <taxon>Eukaryota</taxon>
        <taxon>Metazoa</taxon>
        <taxon>Ecdysozoa</taxon>
        <taxon>Arthropoda</taxon>
        <taxon>Chelicerata</taxon>
        <taxon>Arachnida</taxon>
        <taxon>Acari</taxon>
        <taxon>Acariformes</taxon>
        <taxon>Sarcoptiformes</taxon>
        <taxon>Astigmata</taxon>
        <taxon>Psoroptidia</taxon>
        <taxon>Sarcoptoidea</taxon>
        <taxon>Sarcoptidae</taxon>
        <taxon>Sarcoptinae</taxon>
        <taxon>Sarcoptes</taxon>
    </lineage>
</organism>
<comment type="cofactor">
    <cofactor evidence="1">
        <name>heme b</name>
        <dbReference type="ChEBI" id="CHEBI:60344"/>
    </cofactor>
</comment>
<evidence type="ECO:0000313" key="13">
    <source>
        <dbReference type="EMBL" id="KAF7487596.1"/>
    </source>
</evidence>
<dbReference type="Gene3D" id="1.20.120.1770">
    <property type="match status" value="1"/>
</dbReference>
<feature type="transmembrane region" description="Helical" evidence="11">
    <location>
        <begin position="73"/>
        <end position="96"/>
    </location>
</feature>
<evidence type="ECO:0000256" key="3">
    <source>
        <dbReference type="ARBA" id="ARBA00022448"/>
    </source>
</evidence>
<reference evidence="14" key="3">
    <citation type="submission" date="2022-06" db="UniProtKB">
        <authorList>
            <consortium name="EnsemblMetazoa"/>
        </authorList>
    </citation>
    <scope>IDENTIFICATION</scope>
</reference>
<gene>
    <name evidence="13" type="ORF">SSS_9197</name>
</gene>
<evidence type="ECO:0000256" key="5">
    <source>
        <dbReference type="ARBA" id="ARBA00022692"/>
    </source>
</evidence>
<keyword evidence="10 11" id="KW-0472">Membrane</keyword>
<dbReference type="PROSITE" id="PS50939">
    <property type="entry name" value="CYTOCHROME_B561"/>
    <property type="match status" value="1"/>
</dbReference>
<evidence type="ECO:0000256" key="4">
    <source>
        <dbReference type="ARBA" id="ARBA00022617"/>
    </source>
</evidence>
<keyword evidence="6" id="KW-0479">Metal-binding</keyword>
<keyword evidence="9" id="KW-0408">Iron</keyword>
<sequence>MSFRKTPNNLSFDNTETAHFGPIADTIITTLSQDNLFWICLVLVEILALVLFVLCFCWMLQLGGFGFDSHTIFNFHPLCMTLGMIICNANGILIYRSTKNWPYRRQKTFHLVLQTFSIVISWIGFISVYVFHSDNQITHFYSLHSWLGLTALIGVTISLVTSMLTFYYPKASAVYCRLALPFHVFGGITNIALSAGICVIGITEKAIFTLEKNADIEERYSSLPSTAILLNMFGIVLVIFTILVVWMVTKPEFKNKYRTTLDYSHHTHKHYALRRQTNFT</sequence>
<feature type="transmembrane region" description="Helical" evidence="11">
    <location>
        <begin position="108"/>
        <end position="131"/>
    </location>
</feature>
<dbReference type="PANTHER" id="PTHR10106">
    <property type="entry name" value="CYTOCHROME B561-RELATED"/>
    <property type="match status" value="1"/>
</dbReference>
<feature type="transmembrane region" description="Helical" evidence="11">
    <location>
        <begin position="143"/>
        <end position="168"/>
    </location>
</feature>
<evidence type="ECO:0000256" key="10">
    <source>
        <dbReference type="ARBA" id="ARBA00023136"/>
    </source>
</evidence>
<keyword evidence="8 11" id="KW-1133">Transmembrane helix</keyword>
<keyword evidence="7" id="KW-0249">Electron transport</keyword>
<dbReference type="GO" id="GO:0016020">
    <property type="term" value="C:membrane"/>
    <property type="evidence" value="ECO:0007669"/>
    <property type="project" value="UniProtKB-SubCell"/>
</dbReference>
<evidence type="ECO:0000256" key="11">
    <source>
        <dbReference type="SAM" id="Phobius"/>
    </source>
</evidence>
<keyword evidence="15" id="KW-1185">Reference proteome</keyword>
<keyword evidence="3" id="KW-0813">Transport</keyword>
<evidence type="ECO:0000256" key="7">
    <source>
        <dbReference type="ARBA" id="ARBA00022982"/>
    </source>
</evidence>
<evidence type="ECO:0000256" key="2">
    <source>
        <dbReference type="ARBA" id="ARBA00004141"/>
    </source>
</evidence>
<feature type="domain" description="Cytochrome b561" evidence="12">
    <location>
        <begin position="43"/>
        <end position="249"/>
    </location>
</feature>
<dbReference type="AlphaFoldDB" id="A0A834R2N9"/>
<evidence type="ECO:0000256" key="8">
    <source>
        <dbReference type="ARBA" id="ARBA00022989"/>
    </source>
</evidence>
<dbReference type="Proteomes" id="UP000070412">
    <property type="component" value="Unassembled WGS sequence"/>
</dbReference>
<dbReference type="Pfam" id="PF03188">
    <property type="entry name" value="Cytochrom_B561"/>
    <property type="match status" value="1"/>
</dbReference>
<accession>A0A834R2N9</accession>
<dbReference type="InterPro" id="IPR043205">
    <property type="entry name" value="CYB561/CYBRD1-like"/>
</dbReference>
<evidence type="ECO:0000256" key="1">
    <source>
        <dbReference type="ARBA" id="ARBA00001970"/>
    </source>
</evidence>
<evidence type="ECO:0000256" key="6">
    <source>
        <dbReference type="ARBA" id="ARBA00022723"/>
    </source>
</evidence>
<keyword evidence="4" id="KW-0349">Heme</keyword>
<proteinExistence type="predicted"/>
<dbReference type="GO" id="GO:0046872">
    <property type="term" value="F:metal ion binding"/>
    <property type="evidence" value="ECO:0007669"/>
    <property type="project" value="UniProtKB-KW"/>
</dbReference>
<evidence type="ECO:0000313" key="14">
    <source>
        <dbReference type="EnsemblMetazoa" id="KAF7487596.1"/>
    </source>
</evidence>
<dbReference type="EnsemblMetazoa" id="SSS_9197s_mrna">
    <property type="protein sequence ID" value="KAF7487596.1"/>
    <property type="gene ID" value="SSS_9197"/>
</dbReference>
<keyword evidence="5 11" id="KW-0812">Transmembrane</keyword>
<dbReference type="GO" id="GO:0016491">
    <property type="term" value="F:oxidoreductase activity"/>
    <property type="evidence" value="ECO:0007669"/>
    <property type="project" value="InterPro"/>
</dbReference>
<evidence type="ECO:0000259" key="12">
    <source>
        <dbReference type="PROSITE" id="PS50939"/>
    </source>
</evidence>
<dbReference type="PANTHER" id="PTHR10106:SF0">
    <property type="entry name" value="LD36721P"/>
    <property type="match status" value="1"/>
</dbReference>
<feature type="transmembrane region" description="Helical" evidence="11">
    <location>
        <begin position="180"/>
        <end position="203"/>
    </location>
</feature>
<dbReference type="FunFam" id="1.20.120.1770:FF:000001">
    <property type="entry name" value="Cytochrome b reductase 1"/>
    <property type="match status" value="1"/>
</dbReference>
<name>A0A834R2N9_SARSC</name>
<dbReference type="SMART" id="SM00665">
    <property type="entry name" value="B561"/>
    <property type="match status" value="1"/>
</dbReference>
<reference evidence="15" key="1">
    <citation type="journal article" date="2020" name="PLoS Negl. Trop. Dis.">
        <title>High-quality nuclear genome for Sarcoptes scabiei-A critical resource for a neglected parasite.</title>
        <authorList>
            <person name="Korhonen P.K."/>
            <person name="Gasser R.B."/>
            <person name="Ma G."/>
            <person name="Wang T."/>
            <person name="Stroehlein A.J."/>
            <person name="Young N.D."/>
            <person name="Ang C.S."/>
            <person name="Fernando D.D."/>
            <person name="Lu H.C."/>
            <person name="Taylor S."/>
            <person name="Reynolds S.L."/>
            <person name="Mofiz E."/>
            <person name="Najaraj S.H."/>
            <person name="Gowda H."/>
            <person name="Madugundu A."/>
            <person name="Renuse S."/>
            <person name="Holt D."/>
            <person name="Pandey A."/>
            <person name="Papenfuss A.T."/>
            <person name="Fischer K."/>
        </authorList>
    </citation>
    <scope>NUCLEOTIDE SEQUENCE [LARGE SCALE GENOMIC DNA]</scope>
</reference>
<comment type="subcellular location">
    <subcellularLocation>
        <location evidence="2">Membrane</location>
        <topology evidence="2">Multi-pass membrane protein</topology>
    </subcellularLocation>
</comment>
<feature type="transmembrane region" description="Helical" evidence="11">
    <location>
        <begin position="36"/>
        <end position="61"/>
    </location>
</feature>
<dbReference type="InterPro" id="IPR006593">
    <property type="entry name" value="Cyt_b561/ferric_Rdtase_TM"/>
</dbReference>
<reference evidence="13" key="2">
    <citation type="submission" date="2020-01" db="EMBL/GenBank/DDBJ databases">
        <authorList>
            <person name="Korhonen P.K.K."/>
            <person name="Guangxu M.G."/>
            <person name="Wang T.W."/>
            <person name="Stroehlein A.J.S."/>
            <person name="Young N.D."/>
            <person name="Ang C.-S.A."/>
            <person name="Fernando D.W.F."/>
            <person name="Lu H.L."/>
            <person name="Taylor S.T."/>
            <person name="Ehtesham M.E.M."/>
            <person name="Najaraj S.H.N."/>
            <person name="Harsha G.H.G."/>
            <person name="Madugundu A.M."/>
            <person name="Renuse S.R."/>
            <person name="Holt D.H."/>
            <person name="Pandey A.P."/>
            <person name="Papenfuss A.P."/>
            <person name="Gasser R.B.G."/>
            <person name="Fischer K.F."/>
        </authorList>
    </citation>
    <scope>NUCLEOTIDE SEQUENCE</scope>
    <source>
        <strain evidence="13">SSS_KF_BRIS2020</strain>
    </source>
</reference>
<protein>
    <submittedName>
        <fullName evidence="13">Cytochrome b561</fullName>
    </submittedName>
</protein>